<dbReference type="EMBL" id="LR721785">
    <property type="protein sequence ID" value="VVW58814.1"/>
    <property type="molecule type" value="Genomic_DNA"/>
</dbReference>
<reference evidence="1" key="1">
    <citation type="submission" date="2019-09" db="EMBL/GenBank/DDBJ databases">
        <authorList>
            <person name="Zhang L."/>
        </authorList>
    </citation>
    <scope>NUCLEOTIDE SEQUENCE</scope>
</reference>
<accession>A0A5K1F7C3</accession>
<dbReference type="OMA" id="THCLFDS"/>
<dbReference type="OrthoDB" id="684076at2759"/>
<gene>
    <name evidence="1" type="ORF">NYM_LOCUS22793</name>
</gene>
<organism evidence="1">
    <name type="scientific">Nymphaea colorata</name>
    <name type="common">pocket water lily</name>
    <dbReference type="NCBI Taxonomy" id="210225"/>
    <lineage>
        <taxon>Eukaryota</taxon>
        <taxon>Viridiplantae</taxon>
        <taxon>Streptophyta</taxon>
        <taxon>Embryophyta</taxon>
        <taxon>Tracheophyta</taxon>
        <taxon>Spermatophyta</taxon>
        <taxon>Magnoliopsida</taxon>
        <taxon>Nymphaeales</taxon>
        <taxon>Nymphaeaceae</taxon>
        <taxon>Nymphaea</taxon>
    </lineage>
</organism>
<proteinExistence type="predicted"/>
<protein>
    <recommendedName>
        <fullName evidence="2">DUF761 domain-containing protein</fullName>
    </recommendedName>
</protein>
<dbReference type="Pfam" id="PF05553">
    <property type="entry name" value="DUF761"/>
    <property type="match status" value="1"/>
</dbReference>
<dbReference type="InterPro" id="IPR008480">
    <property type="entry name" value="DUF761_pln"/>
</dbReference>
<dbReference type="PANTHER" id="PTHR33450">
    <property type="entry name" value="EMB|CAB67623.1-RELATED"/>
    <property type="match status" value="1"/>
</dbReference>
<name>A0A5K1F7C3_9MAGN</name>
<evidence type="ECO:0008006" key="2">
    <source>
        <dbReference type="Google" id="ProtNLM"/>
    </source>
</evidence>
<dbReference type="PANTHER" id="PTHR33450:SF12">
    <property type="entry name" value="COTTON FIBER PROTEIN"/>
    <property type="match status" value="1"/>
</dbReference>
<sequence>MKIKATKFLKQVWAIMGEALKSKTGAVKSKASALRTRLIVLSLLRNKKFLLSTISHKFQALLRHEKAETGHASSNISHKIHALFGNGKAEAGHISTISHKIHALLGHPKAETGDGSKAIVVYNPILAEMQMEQYCCDDLVDEEDEEEDESDDYPDLTHCLFDSEDLELDNQNLSVVDIVKQSTNSENFVLEEEIDRVADLFIKRFHRQMQMQKQQSFKRYQEMLNQSA</sequence>
<dbReference type="Gramene" id="NC7G0031220.1">
    <property type="protein sequence ID" value="NC7G0031220.1:cds"/>
    <property type="gene ID" value="NC7G0031220"/>
</dbReference>
<evidence type="ECO:0000313" key="1">
    <source>
        <dbReference type="EMBL" id="VVW58814.1"/>
    </source>
</evidence>
<dbReference type="AlphaFoldDB" id="A0A5K1F7C3"/>